<dbReference type="AlphaFoldDB" id="A0A243Q9E0"/>
<name>A0A243Q9E0_9ACTN</name>
<sequence>MTTPTTTGAESRTPSPHSAASQAPGAEDDRSGFPVLKAVLFVAGCALLVLAAANLTHLAQWADRWGQIPVFLGFFLLMSIAGRWFWTGADAILAKVIGNQ</sequence>
<comment type="caution">
    <text evidence="3">The sequence shown here is derived from an EMBL/GenBank/DDBJ whole genome shotgun (WGS) entry which is preliminary data.</text>
</comment>
<feature type="transmembrane region" description="Helical" evidence="2">
    <location>
        <begin position="38"/>
        <end position="56"/>
    </location>
</feature>
<protein>
    <submittedName>
        <fullName evidence="3">Uncharacterized protein</fullName>
    </submittedName>
</protein>
<dbReference type="RefSeq" id="WP_086536745.1">
    <property type="nucleotide sequence ID" value="NZ_NGFO01000023.1"/>
</dbReference>
<evidence type="ECO:0000313" key="4">
    <source>
        <dbReference type="Proteomes" id="UP000194632"/>
    </source>
</evidence>
<dbReference type="EMBL" id="NGFO01000023">
    <property type="protein sequence ID" value="OUC77238.1"/>
    <property type="molecule type" value="Genomic_DNA"/>
</dbReference>
<reference evidence="3 4" key="1">
    <citation type="submission" date="2017-05" db="EMBL/GenBank/DDBJ databases">
        <title>Biotechnological potential of actinobacteria isolated from South African environments.</title>
        <authorList>
            <person name="Le Roes-Hill M."/>
            <person name="Prins A."/>
            <person name="Durrell K.A."/>
        </authorList>
    </citation>
    <scope>NUCLEOTIDE SEQUENCE [LARGE SCALE GENOMIC DNA]</scope>
    <source>
        <strain evidence="3">BS2</strain>
    </source>
</reference>
<proteinExistence type="predicted"/>
<dbReference type="Proteomes" id="UP000194632">
    <property type="component" value="Unassembled WGS sequence"/>
</dbReference>
<keyword evidence="2" id="KW-0812">Transmembrane</keyword>
<gene>
    <name evidence="3" type="ORF">CA982_18595</name>
</gene>
<feature type="region of interest" description="Disordered" evidence="1">
    <location>
        <begin position="1"/>
        <end position="28"/>
    </location>
</feature>
<evidence type="ECO:0000256" key="1">
    <source>
        <dbReference type="SAM" id="MobiDB-lite"/>
    </source>
</evidence>
<organism evidence="3 4">
    <name type="scientific">Gordonia lacunae</name>
    <dbReference type="NCBI Taxonomy" id="417102"/>
    <lineage>
        <taxon>Bacteria</taxon>
        <taxon>Bacillati</taxon>
        <taxon>Actinomycetota</taxon>
        <taxon>Actinomycetes</taxon>
        <taxon>Mycobacteriales</taxon>
        <taxon>Gordoniaceae</taxon>
        <taxon>Gordonia</taxon>
    </lineage>
</organism>
<keyword evidence="4" id="KW-1185">Reference proteome</keyword>
<feature type="transmembrane region" description="Helical" evidence="2">
    <location>
        <begin position="68"/>
        <end position="86"/>
    </location>
</feature>
<evidence type="ECO:0000256" key="2">
    <source>
        <dbReference type="SAM" id="Phobius"/>
    </source>
</evidence>
<evidence type="ECO:0000313" key="3">
    <source>
        <dbReference type="EMBL" id="OUC77238.1"/>
    </source>
</evidence>
<dbReference type="OrthoDB" id="4764457at2"/>
<accession>A0A243Q9E0</accession>
<feature type="compositionally biased region" description="Polar residues" evidence="1">
    <location>
        <begin position="1"/>
        <end position="21"/>
    </location>
</feature>
<keyword evidence="2" id="KW-1133">Transmembrane helix</keyword>
<keyword evidence="2" id="KW-0472">Membrane</keyword>